<evidence type="ECO:0000313" key="3">
    <source>
        <dbReference type="Proteomes" id="UP000215861"/>
    </source>
</evidence>
<accession>A0A267AS80</accession>
<dbReference type="InterPro" id="IPR035225">
    <property type="entry name" value="DUF5338"/>
</dbReference>
<organism evidence="1 4">
    <name type="scientific">Pseudomonas fragi</name>
    <dbReference type="NCBI Taxonomy" id="296"/>
    <lineage>
        <taxon>Bacteria</taxon>
        <taxon>Pseudomonadati</taxon>
        <taxon>Pseudomonadota</taxon>
        <taxon>Gammaproteobacteria</taxon>
        <taxon>Pseudomonadales</taxon>
        <taxon>Pseudomonadaceae</taxon>
        <taxon>Pseudomonas</taxon>
    </lineage>
</organism>
<reference evidence="3 4" key="1">
    <citation type="submission" date="2017-08" db="EMBL/GenBank/DDBJ databases">
        <title>Genomic and metabolic characterisation of spoilage-associated Pseudomonas species.</title>
        <authorList>
            <person name="Stanborough T."/>
            <person name="Fegan N."/>
            <person name="Powell S.M."/>
            <person name="Singh T."/>
            <person name="Tamplin M.L."/>
            <person name="Chandry P.S."/>
        </authorList>
    </citation>
    <scope>NUCLEOTIDE SEQUENCE [LARGE SCALE GENOMIC DNA]</scope>
    <source>
        <strain evidence="2 3">F1801</strain>
        <strain evidence="1 4">F1820</strain>
    </source>
</reference>
<dbReference type="Proteomes" id="UP000216113">
    <property type="component" value="Unassembled WGS sequence"/>
</dbReference>
<proteinExistence type="predicted"/>
<evidence type="ECO:0000313" key="4">
    <source>
        <dbReference type="Proteomes" id="UP000216113"/>
    </source>
</evidence>
<protein>
    <submittedName>
        <fullName evidence="1">Uncharacterized protein</fullName>
    </submittedName>
</protein>
<dbReference type="EMBL" id="NQKQ01000005">
    <property type="protein sequence ID" value="PAA13881.1"/>
    <property type="molecule type" value="Genomic_DNA"/>
</dbReference>
<evidence type="ECO:0000313" key="1">
    <source>
        <dbReference type="EMBL" id="OZY41787.1"/>
    </source>
</evidence>
<sequence length="77" mass="9284">MQSNSLKPIKRRAGRAEFFSIRKELETKILLGHPLTRLYTEYADRFSFGYVQFTRYVARYCKQSRSFIMTGSHWRQK</sequence>
<dbReference type="AlphaFoldDB" id="A0A267AS80"/>
<comment type="caution">
    <text evidence="1">The sequence shown here is derived from an EMBL/GenBank/DDBJ whole genome shotgun (WGS) entry which is preliminary data.</text>
</comment>
<dbReference type="Pfam" id="PF17273">
    <property type="entry name" value="DUF5338"/>
    <property type="match status" value="1"/>
</dbReference>
<dbReference type="RefSeq" id="WP_003443306.1">
    <property type="nucleotide sequence ID" value="NZ_JAAEBR010000008.1"/>
</dbReference>
<dbReference type="EMBL" id="NQKL01000007">
    <property type="protein sequence ID" value="OZY41787.1"/>
    <property type="molecule type" value="Genomic_DNA"/>
</dbReference>
<evidence type="ECO:0000313" key="2">
    <source>
        <dbReference type="EMBL" id="PAA13881.1"/>
    </source>
</evidence>
<dbReference type="OrthoDB" id="7067352at2"/>
<dbReference type="Proteomes" id="UP000215861">
    <property type="component" value="Unassembled WGS sequence"/>
</dbReference>
<gene>
    <name evidence="1" type="ORF">CJF43_11115</name>
    <name evidence="2" type="ORF">CJU81_06880</name>
</gene>
<name>A0A267AS80_PSEFR</name>